<accession>A0A1F5Y5J8</accession>
<dbReference type="EMBL" id="MFIN01000029">
    <property type="protein sequence ID" value="OGF95101.1"/>
    <property type="molecule type" value="Genomic_DNA"/>
</dbReference>
<dbReference type="AlphaFoldDB" id="A0A1F5Y5J8"/>
<evidence type="ECO:0000313" key="2">
    <source>
        <dbReference type="Proteomes" id="UP000177720"/>
    </source>
</evidence>
<name>A0A1F5Y5J8_9BACT</name>
<dbReference type="Proteomes" id="UP000177720">
    <property type="component" value="Unassembled WGS sequence"/>
</dbReference>
<organism evidence="1 2">
    <name type="scientific">Candidatus Giovannonibacteria bacterium RIFCSPLOWO2_12_43_8</name>
    <dbReference type="NCBI Taxonomy" id="1798361"/>
    <lineage>
        <taxon>Bacteria</taxon>
        <taxon>Candidatus Giovannoniibacteriota</taxon>
    </lineage>
</organism>
<evidence type="ECO:0000313" key="1">
    <source>
        <dbReference type="EMBL" id="OGF95101.1"/>
    </source>
</evidence>
<comment type="caution">
    <text evidence="1">The sequence shown here is derived from an EMBL/GenBank/DDBJ whole genome shotgun (WGS) entry which is preliminary data.</text>
</comment>
<proteinExistence type="predicted"/>
<reference evidence="1 2" key="1">
    <citation type="journal article" date="2016" name="Nat. Commun.">
        <title>Thousands of microbial genomes shed light on interconnected biogeochemical processes in an aquifer system.</title>
        <authorList>
            <person name="Anantharaman K."/>
            <person name="Brown C.T."/>
            <person name="Hug L.A."/>
            <person name="Sharon I."/>
            <person name="Castelle C.J."/>
            <person name="Probst A.J."/>
            <person name="Thomas B.C."/>
            <person name="Singh A."/>
            <person name="Wilkins M.J."/>
            <person name="Karaoz U."/>
            <person name="Brodie E.L."/>
            <person name="Williams K.H."/>
            <person name="Hubbard S.S."/>
            <person name="Banfield J.F."/>
        </authorList>
    </citation>
    <scope>NUCLEOTIDE SEQUENCE [LARGE SCALE GENOMIC DNA]</scope>
</reference>
<sequence length="95" mass="11207">MTLREIQNIDKKIEKSRFKGKPIVMIPMEDWKKLEELIEDEEMRNSIALRATIEEGIRDVKSGKVFSFDTKTGRFKKAAIARLRYFFRDARNLIG</sequence>
<gene>
    <name evidence="1" type="ORF">A2Y47_00645</name>
</gene>
<protein>
    <submittedName>
        <fullName evidence="1">Uncharacterized protein</fullName>
    </submittedName>
</protein>